<dbReference type="InterPro" id="IPR034003">
    <property type="entry name" value="ABCG_PDR_2"/>
</dbReference>
<dbReference type="OrthoDB" id="245989at2759"/>
<dbReference type="PROSITE" id="PS00211">
    <property type="entry name" value="ABC_TRANSPORTER_1"/>
    <property type="match status" value="1"/>
</dbReference>
<feature type="region of interest" description="Disordered" evidence="13">
    <location>
        <begin position="1896"/>
        <end position="1916"/>
    </location>
</feature>
<dbReference type="InterPro" id="IPR043926">
    <property type="entry name" value="ABCG_dom"/>
</dbReference>
<feature type="transmembrane region" description="Helical" evidence="14">
    <location>
        <begin position="1622"/>
        <end position="1645"/>
    </location>
</feature>
<comment type="similarity">
    <text evidence="3">Belongs to the ABC transporter superfamily. ABCG family. PDR (TC 3.A.1.205) subfamily.</text>
</comment>
<dbReference type="InterPro" id="IPR010929">
    <property type="entry name" value="PDR_CDR_ABC"/>
</dbReference>
<feature type="transmembrane region" description="Helical" evidence="14">
    <location>
        <begin position="1665"/>
        <end position="1693"/>
    </location>
</feature>
<feature type="region of interest" description="Disordered" evidence="13">
    <location>
        <begin position="1220"/>
        <end position="1241"/>
    </location>
</feature>
<keyword evidence="9" id="KW-0067">ATP-binding</keyword>
<dbReference type="CDD" id="cd03232">
    <property type="entry name" value="ABCG_PDR_domain2"/>
    <property type="match status" value="1"/>
</dbReference>
<dbReference type="HOGENOM" id="CLU_000604_35_0_1"/>
<evidence type="ECO:0000256" key="6">
    <source>
        <dbReference type="ARBA" id="ARBA00022692"/>
    </source>
</evidence>
<feature type="transmembrane region" description="Helical" evidence="14">
    <location>
        <begin position="1068"/>
        <end position="1088"/>
    </location>
</feature>
<dbReference type="GO" id="GO:0016887">
    <property type="term" value="F:ATP hydrolysis activity"/>
    <property type="evidence" value="ECO:0007669"/>
    <property type="project" value="InterPro"/>
</dbReference>
<feature type="compositionally biased region" description="Basic and acidic residues" evidence="13">
    <location>
        <begin position="1896"/>
        <end position="1906"/>
    </location>
</feature>
<feature type="transmembrane region" description="Helical" evidence="14">
    <location>
        <begin position="960"/>
        <end position="983"/>
    </location>
</feature>
<evidence type="ECO:0000256" key="11">
    <source>
        <dbReference type="ARBA" id="ARBA00023136"/>
    </source>
</evidence>
<dbReference type="InterPro" id="IPR029481">
    <property type="entry name" value="ABC_trans_N"/>
</dbReference>
<dbReference type="GO" id="GO:0005886">
    <property type="term" value="C:plasma membrane"/>
    <property type="evidence" value="ECO:0007669"/>
    <property type="project" value="UniProtKB-SubCell"/>
</dbReference>
<feature type="transmembrane region" description="Helical" evidence="14">
    <location>
        <begin position="1705"/>
        <end position="1728"/>
    </location>
</feature>
<keyword evidence="4" id="KW-0813">Transport</keyword>
<dbReference type="InterPro" id="IPR034001">
    <property type="entry name" value="ABCG_PDR_1"/>
</dbReference>
<dbReference type="PANTHER" id="PTHR19241">
    <property type="entry name" value="ATP-BINDING CASSETTE TRANSPORTER"/>
    <property type="match status" value="1"/>
</dbReference>
<feature type="compositionally biased region" description="Low complexity" evidence="13">
    <location>
        <begin position="396"/>
        <end position="414"/>
    </location>
</feature>
<keyword evidence="11 14" id="KW-0472">Membrane</keyword>
<evidence type="ECO:0000256" key="9">
    <source>
        <dbReference type="ARBA" id="ARBA00022840"/>
    </source>
</evidence>
<feature type="transmembrane region" description="Helical" evidence="14">
    <location>
        <begin position="1590"/>
        <end position="1610"/>
    </location>
</feature>
<dbReference type="InterPro" id="IPR013525">
    <property type="entry name" value="ABC2_TM"/>
</dbReference>
<dbReference type="FunFam" id="3.40.50.300:FF:000054">
    <property type="entry name" value="ABC multidrug transporter atrF"/>
    <property type="match status" value="1"/>
</dbReference>
<evidence type="ECO:0000259" key="15">
    <source>
        <dbReference type="PROSITE" id="PS50893"/>
    </source>
</evidence>
<evidence type="ECO:0000256" key="1">
    <source>
        <dbReference type="ARBA" id="ARBA00004127"/>
    </source>
</evidence>
<keyword evidence="10 14" id="KW-1133">Transmembrane helix</keyword>
<organism evidence="16 17">
    <name type="scientific">Cochliobolus heterostrophus (strain C5 / ATCC 48332 / race O)</name>
    <name type="common">Southern corn leaf blight fungus</name>
    <name type="synonym">Bipolaris maydis</name>
    <dbReference type="NCBI Taxonomy" id="701091"/>
    <lineage>
        <taxon>Eukaryota</taxon>
        <taxon>Fungi</taxon>
        <taxon>Dikarya</taxon>
        <taxon>Ascomycota</taxon>
        <taxon>Pezizomycotina</taxon>
        <taxon>Dothideomycetes</taxon>
        <taxon>Pleosporomycetidae</taxon>
        <taxon>Pleosporales</taxon>
        <taxon>Pleosporineae</taxon>
        <taxon>Pleosporaceae</taxon>
        <taxon>Bipolaris</taxon>
    </lineage>
</organism>
<feature type="transmembrane region" description="Helical" evidence="14">
    <location>
        <begin position="929"/>
        <end position="948"/>
    </location>
</feature>
<dbReference type="EMBL" id="KB445581">
    <property type="protein sequence ID" value="EMD88182.1"/>
    <property type="molecule type" value="Genomic_DNA"/>
</dbReference>
<keyword evidence="12" id="KW-0325">Glycoprotein</keyword>
<evidence type="ECO:0000256" key="4">
    <source>
        <dbReference type="ARBA" id="ARBA00022448"/>
    </source>
</evidence>
<reference evidence="16 17" key="1">
    <citation type="journal article" date="2012" name="PLoS Pathog.">
        <title>Diverse lifestyles and strategies of plant pathogenesis encoded in the genomes of eighteen Dothideomycetes fungi.</title>
        <authorList>
            <person name="Ohm R.A."/>
            <person name="Feau N."/>
            <person name="Henrissat B."/>
            <person name="Schoch C.L."/>
            <person name="Horwitz B.A."/>
            <person name="Barry K.W."/>
            <person name="Condon B.J."/>
            <person name="Copeland A.C."/>
            <person name="Dhillon B."/>
            <person name="Glaser F."/>
            <person name="Hesse C.N."/>
            <person name="Kosti I."/>
            <person name="LaButti K."/>
            <person name="Lindquist E.A."/>
            <person name="Lucas S."/>
            <person name="Salamov A.A."/>
            <person name="Bradshaw R.E."/>
            <person name="Ciuffetti L."/>
            <person name="Hamelin R.C."/>
            <person name="Kema G.H.J."/>
            <person name="Lawrence C."/>
            <person name="Scott J.A."/>
            <person name="Spatafora J.W."/>
            <person name="Turgeon B.G."/>
            <person name="de Wit P.J.G.M."/>
            <person name="Zhong S."/>
            <person name="Goodwin S.B."/>
            <person name="Grigoriev I.V."/>
        </authorList>
    </citation>
    <scope>NUCLEOTIDE SEQUENCE [LARGE SCALE GENOMIC DNA]</scope>
    <source>
        <strain evidence="17">C5 / ATCC 48332 / race O</strain>
    </source>
</reference>
<evidence type="ECO:0000256" key="7">
    <source>
        <dbReference type="ARBA" id="ARBA00022737"/>
    </source>
</evidence>
<dbReference type="PROSITE" id="PS50893">
    <property type="entry name" value="ABC_TRANSPORTER_2"/>
    <property type="match status" value="2"/>
</dbReference>
<dbReference type="STRING" id="701091.M2UJQ1"/>
<feature type="transmembrane region" description="Helical" evidence="14">
    <location>
        <begin position="1177"/>
        <end position="1194"/>
    </location>
</feature>
<dbReference type="InterPro" id="IPR017871">
    <property type="entry name" value="ABC_transporter-like_CS"/>
</dbReference>
<keyword evidence="5" id="KW-1003">Cell membrane</keyword>
<dbReference type="GO" id="GO:0012505">
    <property type="term" value="C:endomembrane system"/>
    <property type="evidence" value="ECO:0007669"/>
    <property type="project" value="UniProtKB-SubCell"/>
</dbReference>
<keyword evidence="7" id="KW-0677">Repeat</keyword>
<protein>
    <recommendedName>
        <fullName evidence="15">ABC transporter domain-containing protein</fullName>
    </recommendedName>
</protein>
<keyword evidence="8" id="KW-0547">Nucleotide-binding</keyword>
<feature type="domain" description="ABC transporter" evidence="15">
    <location>
        <begin position="567"/>
        <end position="815"/>
    </location>
</feature>
<dbReference type="OMA" id="TGFVIRI"/>
<dbReference type="CDD" id="cd03233">
    <property type="entry name" value="ABCG_PDR_domain1"/>
    <property type="match status" value="1"/>
</dbReference>
<dbReference type="Pfam" id="PF14510">
    <property type="entry name" value="ABC_trans_N"/>
    <property type="match status" value="1"/>
</dbReference>
<accession>M2UJQ1</accession>
<feature type="region of interest" description="Disordered" evidence="13">
    <location>
        <begin position="392"/>
        <end position="472"/>
    </location>
</feature>
<comment type="subcellular location">
    <subcellularLocation>
        <location evidence="2">Cell membrane</location>
    </subcellularLocation>
    <subcellularLocation>
        <location evidence="1">Endomembrane system</location>
        <topology evidence="1">Multi-pass membrane protein</topology>
    </subcellularLocation>
</comment>
<keyword evidence="17" id="KW-1185">Reference proteome</keyword>
<dbReference type="Pfam" id="PF06422">
    <property type="entry name" value="PDR_CDR"/>
    <property type="match status" value="1"/>
</dbReference>
<dbReference type="SMART" id="SM00382">
    <property type="entry name" value="AAA"/>
    <property type="match status" value="2"/>
</dbReference>
<name>M2UJQ1_COCH5</name>
<dbReference type="Pfam" id="PF04176">
    <property type="entry name" value="TIP41"/>
    <property type="match status" value="1"/>
</dbReference>
<evidence type="ECO:0000256" key="14">
    <source>
        <dbReference type="SAM" id="Phobius"/>
    </source>
</evidence>
<feature type="transmembrane region" description="Helical" evidence="14">
    <location>
        <begin position="1038"/>
        <end position="1056"/>
    </location>
</feature>
<dbReference type="InterPro" id="IPR027417">
    <property type="entry name" value="P-loop_NTPase"/>
</dbReference>
<evidence type="ECO:0000256" key="10">
    <source>
        <dbReference type="ARBA" id="ARBA00022989"/>
    </source>
</evidence>
<evidence type="ECO:0000256" key="5">
    <source>
        <dbReference type="ARBA" id="ARBA00022475"/>
    </source>
</evidence>
<dbReference type="GO" id="GO:0005524">
    <property type="term" value="F:ATP binding"/>
    <property type="evidence" value="ECO:0007669"/>
    <property type="project" value="UniProtKB-KW"/>
</dbReference>
<dbReference type="InterPro" id="IPR003439">
    <property type="entry name" value="ABC_transporter-like_ATP-bd"/>
</dbReference>
<dbReference type="eggNOG" id="KOG3224">
    <property type="taxonomic scope" value="Eukaryota"/>
</dbReference>
<evidence type="ECO:0000256" key="8">
    <source>
        <dbReference type="ARBA" id="ARBA00022741"/>
    </source>
</evidence>
<dbReference type="InterPro" id="IPR003593">
    <property type="entry name" value="AAA+_ATPase"/>
</dbReference>
<dbReference type="SUPFAM" id="SSF52540">
    <property type="entry name" value="P-loop containing nucleoside triphosphate hydrolases"/>
    <property type="match status" value="2"/>
</dbReference>
<gene>
    <name evidence="16" type="ORF">COCHEDRAFT_1144231</name>
</gene>
<dbReference type="Pfam" id="PF19055">
    <property type="entry name" value="ABC2_membrane_7"/>
    <property type="match status" value="1"/>
</dbReference>
<sequence>MASPNGAPADTVAPGHADTSITKEGFKITTRKLPILKAGPIEEMTKKLGIAPPEMIFGDNMVRIDHEQSGWYIEFNAFDALDRVDKTGENMFKVAYSKEWQQNRQKQFEDIKEVVKPFDWSYSTDYKGTTPLTPAFEPTETQIPLALLKRPDPIHFFDELVLYEDELADNGIAMLSCKVRVMPQRLLLLVRFFMRLDDVVFRIRDTRIFIEFADKVILREYTAREEKYEEVRKKLAGRKEDVLAAMRDPNRLTEHVPIVEHKLEGLQLNGFMQRRSCASVHAVRLHGRKVNAMPALEDLLSGSCIRAVRRNVLLLGRAVLEMVNSRWYTAPFAQDNDHFVRDKGSPSLTRIRNQAMQLLSISWLAKTRLCKSNPSLPESIVTRIMASNSFGEGLFSSDHSSQQQDRSQHDGSSQLNKEEVVPLEQVDTSTSSESSHTRHGSDGESQRVKRVETSSSADRRGSVGLQRRVTRSEIDADGRRELARILSTASVNVTRQLSIPAPNDPRVDPTSDAFDLSKFLNMFRHQLEGEGIEMKKLGVAFKNLNVFGSGNALQLQQTVADMFMAPFRAKEMFGKTERKQILHSFNGLIRAGELCIVLGRPGSGCSTLLKALTGELHGLDTDDSVIHYNGVPQSRMVKEFKGEMVYNQEVDKHFPHLTVGQTLEFAAAVRTPSNRPLGASRDEFSQFMAKVVMAVLGLSHTYNTKVGDDFVRGVSGGERKRVSVAEMMLAGAPLAAWDNSTRGLDSATALKFVNSLRIGSDLTGGAAAVAIYQASQSVYDCFDKATVLYQGRQIYFGPADEARGFFERQGWHCPPRQTTGDFLTAVTNPEERKPREGMENKVPRTPEEFEKYWLESPEYQALLEEIADFEAEHPINEHATLEQLRQQKNYAQAKHARPKSPYLISVPLQIKLNMRRAYQRIRGDIASTAVQGGLNVVIALIVGSMFHGQSSGTSSFQGRGATIFLAILFSALTSIGEIAGLYSQRPIVEKHNSYAFYHPSSEAIAGIVADLPVKFVQSTFFNIILYFLAGLRKTPGQFFIYFMITYMSTFIMAAIFRTTAAVTKTASQAMAGAGMLVLVLVIYTGFVIRIPQMPDWFGWIRWINPIFYAFEILLTNEFHGVEFPCESFAPSGAGYSLEGNNFICNAAGAVAGQRSVSGDRFLEVSYRYSWSHAWRNFGILWAFLIFFMVTYFIAVEINSSTTSTAEQLVFRRGHVPAYMQPQGQKSDEESGQSKQEVHEGAGDVSAIEEAKGIFTWRDVVYDIEIKGEPRRLLDHVSGYVKPGTMTALMGVSGAGKTTLLDALAQRTTMGVITGDMFVNGKPLDPAFQRSTGYVQQQDLHLETSTVREALQFSAMLRQPKNVSKQEKLDYVEEVIKMLNMSDFAEAVVGVPGEGLNVEQRKLLTIGVELAAKPKLLLFLDEPTSGLDSQSSWSIIAFLRKLASAGQAILCTIHQPSAILFQEFDRLLFLARGGKTVYFGELGENSRTLLDYFESNGARKCGEDENPAEYMLEIVNAGKNNKGEDWFNVWKASQQAQNVQHEIDQLHESKRNDTVNLTSETGSSEFAMPLAFQIYECTYRNFQQYWRMPSYVMAKFGLCAIAGLFIGFSFYKANTTQAGMQTIIFSVFMITTIFTSLVQQIHPLFVTQRSLYEVRERPSKAYSWKAFMIAHITVEIPYGIIAGLITFACFYYPVVGANQSSERQGLALLFSIQLLLYTSTFAAMTIAALPNAETASGLVSLLTLMSILFNGVMQPPSQLPGFWIFMYRVSPFTYWIAGLVSTMSAGRPVVCSATEVLRFDPPSNQTCGAYLNAFAARAGGVIQNPDATADCRYCSLKTTDQFLAGSKIFYSERWRNFGIVFAFIAFNAFMAVLLYYLFRVANLSSLMGKLRGSKKKESAEKTAEKAAEQTGHTVGAV</sequence>
<dbReference type="Proteomes" id="UP000016936">
    <property type="component" value="Unassembled WGS sequence"/>
</dbReference>
<dbReference type="eggNOG" id="KOG0065">
    <property type="taxonomic scope" value="Eukaryota"/>
</dbReference>
<evidence type="ECO:0000256" key="2">
    <source>
        <dbReference type="ARBA" id="ARBA00004236"/>
    </source>
</evidence>
<feature type="transmembrane region" description="Helical" evidence="14">
    <location>
        <begin position="1003"/>
        <end position="1029"/>
    </location>
</feature>
<evidence type="ECO:0000313" key="16">
    <source>
        <dbReference type="EMBL" id="EMD88182.1"/>
    </source>
</evidence>
<evidence type="ECO:0000256" key="3">
    <source>
        <dbReference type="ARBA" id="ARBA00006012"/>
    </source>
</evidence>
<reference evidence="17" key="2">
    <citation type="journal article" date="2013" name="PLoS Genet.">
        <title>Comparative genome structure, secondary metabolite, and effector coding capacity across Cochliobolus pathogens.</title>
        <authorList>
            <person name="Condon B.J."/>
            <person name="Leng Y."/>
            <person name="Wu D."/>
            <person name="Bushley K.E."/>
            <person name="Ohm R.A."/>
            <person name="Otillar R."/>
            <person name="Martin J."/>
            <person name="Schackwitz W."/>
            <person name="Grimwood J."/>
            <person name="MohdZainudin N."/>
            <person name="Xue C."/>
            <person name="Wang R."/>
            <person name="Manning V.A."/>
            <person name="Dhillon B."/>
            <person name="Tu Z.J."/>
            <person name="Steffenson B.J."/>
            <person name="Salamov A."/>
            <person name="Sun H."/>
            <person name="Lowry S."/>
            <person name="LaButti K."/>
            <person name="Han J."/>
            <person name="Copeland A."/>
            <person name="Lindquist E."/>
            <person name="Barry K."/>
            <person name="Schmutz J."/>
            <person name="Baker S.E."/>
            <person name="Ciuffetti L.M."/>
            <person name="Grigoriev I.V."/>
            <person name="Zhong S."/>
            <person name="Turgeon B.G."/>
        </authorList>
    </citation>
    <scope>NUCLEOTIDE SEQUENCE [LARGE SCALE GENOMIC DNA]</scope>
    <source>
        <strain evidence="17">C5 / ATCC 48332 / race O</strain>
    </source>
</reference>
<dbReference type="Pfam" id="PF00005">
    <property type="entry name" value="ABC_tran"/>
    <property type="match status" value="2"/>
</dbReference>
<dbReference type="Gene3D" id="3.40.50.300">
    <property type="entry name" value="P-loop containing nucleotide triphosphate hydrolases"/>
    <property type="match status" value="2"/>
</dbReference>
<feature type="compositionally biased region" description="Basic and acidic residues" evidence="13">
    <location>
        <begin position="435"/>
        <end position="461"/>
    </location>
</feature>
<keyword evidence="6 14" id="KW-0812">Transmembrane</keyword>
<feature type="transmembrane region" description="Helical" evidence="14">
    <location>
        <begin position="1856"/>
        <end position="1877"/>
    </location>
</feature>
<feature type="domain" description="ABC transporter" evidence="15">
    <location>
        <begin position="1254"/>
        <end position="1497"/>
    </location>
</feature>
<evidence type="ECO:0000313" key="17">
    <source>
        <dbReference type="Proteomes" id="UP000016936"/>
    </source>
</evidence>
<evidence type="ECO:0000256" key="13">
    <source>
        <dbReference type="SAM" id="MobiDB-lite"/>
    </source>
</evidence>
<dbReference type="GO" id="GO:0140359">
    <property type="term" value="F:ABC-type transporter activity"/>
    <property type="evidence" value="ECO:0007669"/>
    <property type="project" value="InterPro"/>
</dbReference>
<evidence type="ECO:0000256" key="12">
    <source>
        <dbReference type="ARBA" id="ARBA00023180"/>
    </source>
</evidence>
<dbReference type="Pfam" id="PF01061">
    <property type="entry name" value="ABC2_membrane"/>
    <property type="match status" value="2"/>
</dbReference>
<proteinExistence type="inferred from homology"/>
<dbReference type="FunFam" id="3.40.50.300:FF:001601">
    <property type="entry name" value="ABC multidrug transporter"/>
    <property type="match status" value="1"/>
</dbReference>
<dbReference type="InterPro" id="IPR007303">
    <property type="entry name" value="TIP41-like"/>
</dbReference>